<dbReference type="InterPro" id="IPR011990">
    <property type="entry name" value="TPR-like_helical_dom_sf"/>
</dbReference>
<organism evidence="6 7">
    <name type="scientific">Pleurostoma richardsiae</name>
    <dbReference type="NCBI Taxonomy" id="41990"/>
    <lineage>
        <taxon>Eukaryota</taxon>
        <taxon>Fungi</taxon>
        <taxon>Dikarya</taxon>
        <taxon>Ascomycota</taxon>
        <taxon>Pezizomycotina</taxon>
        <taxon>Sordariomycetes</taxon>
        <taxon>Sordariomycetidae</taxon>
        <taxon>Calosphaeriales</taxon>
        <taxon>Pleurostomataceae</taxon>
        <taxon>Pleurostoma</taxon>
    </lineage>
</organism>
<evidence type="ECO:0000256" key="3">
    <source>
        <dbReference type="ARBA" id="ARBA00044493"/>
    </source>
</evidence>
<dbReference type="EMBL" id="JANBVO010000029">
    <property type="protein sequence ID" value="KAJ9138665.1"/>
    <property type="molecule type" value="Genomic_DNA"/>
</dbReference>
<evidence type="ECO:0000256" key="2">
    <source>
        <dbReference type="ARBA" id="ARBA00022737"/>
    </source>
</evidence>
<comment type="function">
    <text evidence="3">Regulates mitochondrial small subunit maturation by controlling 15S rRNA 5'-end processing. Localizes to the 5' precursor of the 15S rRNA in a position that is subsequently occupied by mS47 in the mature yeast mtSSU. Uses structure and sequence-specific RNA recognition, binding to a single-stranded region of the precursor and specifically recognizing bases -6 to -1. The exchange of Ccm1 for mS47 is coupled to the irreversible removal of precursor rRNA that is accompanied by conformational changes of the mitoribosomal proteins uS5m and mS26. These conformational changes signal completion of 5'-end rRNA processing through protection of the mature 5'-end of the 15S rRNA and stabilization of mS47. The removal of the 5' precursor together with the dissociation of Ccm1 may be catalyzed by the 5'-3' exoribonuclease Pet127. Involved in the specific removal of group I introns in mitochondrial encoded transcripts.</text>
</comment>
<evidence type="ECO:0000256" key="5">
    <source>
        <dbReference type="PROSITE-ProRule" id="PRU00708"/>
    </source>
</evidence>
<keyword evidence="7" id="KW-1185">Reference proteome</keyword>
<proteinExistence type="inferred from homology"/>
<evidence type="ECO:0000256" key="1">
    <source>
        <dbReference type="ARBA" id="ARBA00006192"/>
    </source>
</evidence>
<dbReference type="PROSITE" id="PS51375">
    <property type="entry name" value="PPR"/>
    <property type="match status" value="2"/>
</dbReference>
<name>A0AA38VPM8_9PEZI</name>
<comment type="similarity">
    <text evidence="1">Belongs to the CCM1 family.</text>
</comment>
<dbReference type="InterPro" id="IPR002885">
    <property type="entry name" value="PPR_rpt"/>
</dbReference>
<dbReference type="Proteomes" id="UP001174694">
    <property type="component" value="Unassembled WGS sequence"/>
</dbReference>
<sequence length="587" mass="66765">MKVPSRVDGSIYGAILSSRPSSSTFPALPNGAGVRLPWAMLPAWRSDGVRRLCSRCAYTISQKFSRPRLLTTSPVRPTGAQPVQAVASSPPLIRRKISAADQRLPDTRARGPPAVKKEDLLALVEGGGEDTVEDHLEFFRDPYLRGYAPSDGPKVEVSNRKEDTQFPSYTDLENLNDGVEETLKRLRTTVLWRLRYRHSNETDPENIYQIYMKLPEPRMRHLHFRLRHNLLRVFGETRKTPKSMLRYFALVADVKNCGLRLSQAEWNAAMSFASRYVGKSTETEVESALMLWKEMEREAGVEANSVTFGILFDVASKAGNFTLAEMLYQVMEKRGWEFNRYHHVSLIHFFGLKMDSDGVRAAYRDMVEAGEIIDTVVLNCVISGFLRSGEEDSAERVYQRMKAFHLRSVKLPDRDYFKNTVITKVLMMLSKVSRKHPELQGTLQAVSPLVPDLHTYRILVNHFAVKLGDLGRVAQYLDEMSFFNVPLHGSIFLALFKGFSTHGGYSGSDWSEQRLSSVWSAFLQALDKDAAGLYINTWMVVWALRAFHKCGSKEMVLEAYDALSSRWDPQQMDTEFAADFLYKLLKQ</sequence>
<keyword evidence="2" id="KW-0677">Repeat</keyword>
<evidence type="ECO:0000313" key="6">
    <source>
        <dbReference type="EMBL" id="KAJ9138665.1"/>
    </source>
</evidence>
<evidence type="ECO:0000256" key="4">
    <source>
        <dbReference type="ARBA" id="ARBA00044511"/>
    </source>
</evidence>
<dbReference type="Pfam" id="PF01535">
    <property type="entry name" value="PPR"/>
    <property type="match status" value="2"/>
</dbReference>
<comment type="subunit">
    <text evidence="4">Binds to mitochondrial small subunit 15S rRNA.</text>
</comment>
<dbReference type="AlphaFoldDB" id="A0AA38VPM8"/>
<evidence type="ECO:0000313" key="7">
    <source>
        <dbReference type="Proteomes" id="UP001174694"/>
    </source>
</evidence>
<dbReference type="PANTHER" id="PTHR47447">
    <property type="entry name" value="OS03G0856100 PROTEIN"/>
    <property type="match status" value="1"/>
</dbReference>
<dbReference type="PANTHER" id="PTHR47447:SF17">
    <property type="entry name" value="OS12G0638900 PROTEIN"/>
    <property type="match status" value="1"/>
</dbReference>
<feature type="repeat" description="PPR" evidence="5">
    <location>
        <begin position="374"/>
        <end position="408"/>
    </location>
</feature>
<feature type="repeat" description="PPR" evidence="5">
    <location>
        <begin position="304"/>
        <end position="338"/>
    </location>
</feature>
<accession>A0AA38VPM8</accession>
<dbReference type="NCBIfam" id="TIGR00756">
    <property type="entry name" value="PPR"/>
    <property type="match status" value="2"/>
</dbReference>
<dbReference type="Gene3D" id="1.25.40.10">
    <property type="entry name" value="Tetratricopeptide repeat domain"/>
    <property type="match status" value="1"/>
</dbReference>
<protein>
    <submittedName>
        <fullName evidence="6">Pentatricopeptide repeat-containing protein</fullName>
    </submittedName>
</protein>
<gene>
    <name evidence="6" type="ORF">NKR23_g8330</name>
</gene>
<comment type="caution">
    <text evidence="6">The sequence shown here is derived from an EMBL/GenBank/DDBJ whole genome shotgun (WGS) entry which is preliminary data.</text>
</comment>
<reference evidence="6" key="1">
    <citation type="submission" date="2022-07" db="EMBL/GenBank/DDBJ databases">
        <title>Fungi with potential for degradation of polypropylene.</title>
        <authorList>
            <person name="Gostincar C."/>
        </authorList>
    </citation>
    <scope>NUCLEOTIDE SEQUENCE</scope>
    <source>
        <strain evidence="6">EXF-13308</strain>
    </source>
</reference>